<feature type="compositionally biased region" description="Low complexity" evidence="1">
    <location>
        <begin position="393"/>
        <end position="410"/>
    </location>
</feature>
<evidence type="ECO:0000313" key="2">
    <source>
        <dbReference type="EMBL" id="CZR60217.1"/>
    </source>
</evidence>
<evidence type="ECO:0000313" key="3">
    <source>
        <dbReference type="Proteomes" id="UP000184330"/>
    </source>
</evidence>
<dbReference type="Proteomes" id="UP000184330">
    <property type="component" value="Unassembled WGS sequence"/>
</dbReference>
<gene>
    <name evidence="2" type="ORF">PAC_10113</name>
</gene>
<reference evidence="2 3" key="1">
    <citation type="submission" date="2016-03" db="EMBL/GenBank/DDBJ databases">
        <authorList>
            <person name="Ploux O."/>
        </authorList>
    </citation>
    <scope>NUCLEOTIDE SEQUENCE [LARGE SCALE GENOMIC DNA]</scope>
    <source>
        <strain evidence="2 3">UAMH 11012</strain>
    </source>
</reference>
<protein>
    <submittedName>
        <fullName evidence="2">Uncharacterized protein</fullName>
    </submittedName>
</protein>
<proteinExistence type="predicted"/>
<feature type="region of interest" description="Disordered" evidence="1">
    <location>
        <begin position="58"/>
        <end position="93"/>
    </location>
</feature>
<evidence type="ECO:0000256" key="1">
    <source>
        <dbReference type="SAM" id="MobiDB-lite"/>
    </source>
</evidence>
<feature type="compositionally biased region" description="Basic and acidic residues" evidence="1">
    <location>
        <begin position="74"/>
        <end position="85"/>
    </location>
</feature>
<dbReference type="AlphaFoldDB" id="A0A1L7X5E3"/>
<accession>A0A1L7X5E3</accession>
<dbReference type="OrthoDB" id="10455139at2759"/>
<feature type="region of interest" description="Disordered" evidence="1">
    <location>
        <begin position="388"/>
        <end position="410"/>
    </location>
</feature>
<dbReference type="EMBL" id="FJOG01000015">
    <property type="protein sequence ID" value="CZR60217.1"/>
    <property type="molecule type" value="Genomic_DNA"/>
</dbReference>
<keyword evidence="3" id="KW-1185">Reference proteome</keyword>
<sequence length="504" mass="55874">MPAESDLVGGNHPARSISVCTVVYMRAKSRCSIAYNSQPALVFLFQLLPTFNDGRYQHSSQGIKLEPRNNNTRKHPEESGGHGSEDASTSPPQKRIRLGTEEALVGHHIANPRIPVYARITNGGHLEYKPHKEELSANIRADDCWSALVSRNGTIRRKDVMLSDDVLKGNVFDLLNESERKQLTRDYLQSFTPEHTVEVEVTISPTGFREVMLRNVPRPSTAGSETLVGTYKADETVPLRRSLARNQNLLYKLDEVKARESRFALDHRRRVKYDDVDFDKGKDHGDEETTNRFLKSALRARIGIQDSEDKDDAIISGPENPPSAPPNLDISIHASSQITGPDLFTTLSNYGGAAVALTIISNKTTNIAELENKIKNMHAPFSTPAASSGLFATPIPSSQPSQPSQTSQQIAANSTLVSLQECRNEGVFVQTAGIVKDHYEEKFVLSPYARYDIGKVIEDGVMVENIEFGRAATGLVQKQEELVDLNGKTYGRRCIRVAYESDQE</sequence>
<organism evidence="2 3">
    <name type="scientific">Phialocephala subalpina</name>
    <dbReference type="NCBI Taxonomy" id="576137"/>
    <lineage>
        <taxon>Eukaryota</taxon>
        <taxon>Fungi</taxon>
        <taxon>Dikarya</taxon>
        <taxon>Ascomycota</taxon>
        <taxon>Pezizomycotina</taxon>
        <taxon>Leotiomycetes</taxon>
        <taxon>Helotiales</taxon>
        <taxon>Mollisiaceae</taxon>
        <taxon>Phialocephala</taxon>
        <taxon>Phialocephala fortinii species complex</taxon>
    </lineage>
</organism>
<name>A0A1L7X5E3_9HELO</name>